<organism evidence="2 3">
    <name type="scientific">Xylaria bambusicola</name>
    <dbReference type="NCBI Taxonomy" id="326684"/>
    <lineage>
        <taxon>Eukaryota</taxon>
        <taxon>Fungi</taxon>
        <taxon>Dikarya</taxon>
        <taxon>Ascomycota</taxon>
        <taxon>Pezizomycotina</taxon>
        <taxon>Sordariomycetes</taxon>
        <taxon>Xylariomycetidae</taxon>
        <taxon>Xylariales</taxon>
        <taxon>Xylariaceae</taxon>
        <taxon>Xylaria</taxon>
    </lineage>
</organism>
<evidence type="ECO:0000256" key="1">
    <source>
        <dbReference type="ARBA" id="ARBA00010139"/>
    </source>
</evidence>
<dbReference type="PANTHER" id="PTHR42877:SF6">
    <property type="entry name" value="MONOOXYGENASE, PUTATIVE (AFU_ORTHOLOGUE AFUA_3G15050)-RELATED"/>
    <property type="match status" value="1"/>
</dbReference>
<dbReference type="Gene3D" id="3.50.50.60">
    <property type="entry name" value="FAD/NAD(P)-binding domain"/>
    <property type="match status" value="2"/>
</dbReference>
<comment type="caution">
    <text evidence="2">The sequence shown here is derived from an EMBL/GenBank/DDBJ whole genome shotgun (WGS) entry which is preliminary data.</text>
</comment>
<proteinExistence type="inferred from homology"/>
<evidence type="ECO:0000313" key="2">
    <source>
        <dbReference type="EMBL" id="KAK5633655.1"/>
    </source>
</evidence>
<sequence>MTLPEVTPQATGAATLPIRPVRVSERQGRCYFPKQEPWNRHRPIKVIVTGAGIGGIASAVLISHKVKNATIRVYDRHSKVVPSHVYPLELSFEPNLDWSEYYPKGAEIQQYYERIVAKYGLTDNISLQHEVLKAQWLSSESQWEVEVRNLITRETIVDRADFFINSQGRISEPRYPSIQGLHDTFKGRVIHTARWPKDFDHTGKCVAVIGNGASGQQLIPNIINDVEHIDHFVRSKTWVAPVYTGDLFSAQAGQPGGPKYSDEERKRFHEDPATYLEHRRKLELSFHQSHKGVDVIGSEANENLRKKITDVMLERLGGDEEWLARVLPDYAPGCKRLTPGPGYLESLKNPKLDYITEGISHVTETGVVTNDGKAHEVDAIIMATGFSNGFTPLFPIIGKDGVSLREKWAPEGEIGYPETYLGVMAPGYPNYFSILQAQGNARGTTAPRQIEITVTFIAKCIRKIQSQSYVSLDPRQNAVDDFNDIVNSFFDNSVTHDKCTSWFKQGAGASRMLIWWPGTLHHCADILRDPRWEDFDFKRAHRARHNRFEYFGNGTTVRDAVGGDEQLTNYLKVVGDIDLARYHEEWEE</sequence>
<dbReference type="InterPro" id="IPR036188">
    <property type="entry name" value="FAD/NAD-bd_sf"/>
</dbReference>
<reference evidence="2 3" key="1">
    <citation type="submission" date="2023-10" db="EMBL/GenBank/DDBJ databases">
        <title>Draft genome sequence of Xylaria bambusicola isolate GMP-LS, the root and basal stem rot pathogen of sugarcane in Indonesia.</title>
        <authorList>
            <person name="Selvaraj P."/>
            <person name="Muralishankar V."/>
            <person name="Muruganantham S."/>
            <person name="Sp S."/>
            <person name="Haryani S."/>
            <person name="Lau K.J.X."/>
            <person name="Naqvi N.I."/>
        </authorList>
    </citation>
    <scope>NUCLEOTIDE SEQUENCE [LARGE SCALE GENOMIC DNA]</scope>
    <source>
        <strain evidence="2">GMP-LS</strain>
    </source>
</reference>
<accession>A0AAN7UJI7</accession>
<dbReference type="Proteomes" id="UP001305414">
    <property type="component" value="Unassembled WGS sequence"/>
</dbReference>
<keyword evidence="3" id="KW-1185">Reference proteome</keyword>
<dbReference type="EMBL" id="JAWHQM010000034">
    <property type="protein sequence ID" value="KAK5633655.1"/>
    <property type="molecule type" value="Genomic_DNA"/>
</dbReference>
<evidence type="ECO:0008006" key="4">
    <source>
        <dbReference type="Google" id="ProtNLM"/>
    </source>
</evidence>
<dbReference type="InterPro" id="IPR051209">
    <property type="entry name" value="FAD-bind_Monooxygenase_sf"/>
</dbReference>
<name>A0AAN7UJI7_9PEZI</name>
<evidence type="ECO:0000313" key="3">
    <source>
        <dbReference type="Proteomes" id="UP001305414"/>
    </source>
</evidence>
<dbReference type="AlphaFoldDB" id="A0AAN7UJI7"/>
<dbReference type="SUPFAM" id="SSF51905">
    <property type="entry name" value="FAD/NAD(P)-binding domain"/>
    <property type="match status" value="1"/>
</dbReference>
<gene>
    <name evidence="2" type="ORF">RRF57_009369</name>
</gene>
<dbReference type="PANTHER" id="PTHR42877">
    <property type="entry name" value="L-ORNITHINE N(5)-MONOOXYGENASE-RELATED"/>
    <property type="match status" value="1"/>
</dbReference>
<comment type="similarity">
    <text evidence="1">Belongs to the FAD-binding monooxygenase family.</text>
</comment>
<protein>
    <recommendedName>
        <fullName evidence="4">L-ornithine N(5)-oxygenase</fullName>
    </recommendedName>
</protein>